<keyword evidence="2" id="KW-1185">Reference proteome</keyword>
<reference evidence="1 2" key="1">
    <citation type="journal article" date="2018" name="Nat. Ecol. Evol.">
        <title>Pezizomycetes genomes reveal the molecular basis of ectomycorrhizal truffle lifestyle.</title>
        <authorList>
            <person name="Murat C."/>
            <person name="Payen T."/>
            <person name="Noel B."/>
            <person name="Kuo A."/>
            <person name="Morin E."/>
            <person name="Chen J."/>
            <person name="Kohler A."/>
            <person name="Krizsan K."/>
            <person name="Balestrini R."/>
            <person name="Da Silva C."/>
            <person name="Montanini B."/>
            <person name="Hainaut M."/>
            <person name="Levati E."/>
            <person name="Barry K.W."/>
            <person name="Belfiori B."/>
            <person name="Cichocki N."/>
            <person name="Clum A."/>
            <person name="Dockter R.B."/>
            <person name="Fauchery L."/>
            <person name="Guy J."/>
            <person name="Iotti M."/>
            <person name="Le Tacon F."/>
            <person name="Lindquist E.A."/>
            <person name="Lipzen A."/>
            <person name="Malagnac F."/>
            <person name="Mello A."/>
            <person name="Molinier V."/>
            <person name="Miyauchi S."/>
            <person name="Poulain J."/>
            <person name="Riccioni C."/>
            <person name="Rubini A."/>
            <person name="Sitrit Y."/>
            <person name="Splivallo R."/>
            <person name="Traeger S."/>
            <person name="Wang M."/>
            <person name="Zifcakova L."/>
            <person name="Wipf D."/>
            <person name="Zambonelli A."/>
            <person name="Paolocci F."/>
            <person name="Nowrousian M."/>
            <person name="Ottonello S."/>
            <person name="Baldrian P."/>
            <person name="Spatafora J.W."/>
            <person name="Henrissat B."/>
            <person name="Nagy L.G."/>
            <person name="Aury J.M."/>
            <person name="Wincker P."/>
            <person name="Grigoriev I.V."/>
            <person name="Bonfante P."/>
            <person name="Martin F.M."/>
        </authorList>
    </citation>
    <scope>NUCLEOTIDE SEQUENCE [LARGE SCALE GENOMIC DNA]</scope>
    <source>
        <strain evidence="1 2">120613-1</strain>
    </source>
</reference>
<accession>A0A3N4J3N3</accession>
<dbReference type="Proteomes" id="UP000276215">
    <property type="component" value="Unassembled WGS sequence"/>
</dbReference>
<name>A0A3N4J3N3_9PEZI</name>
<gene>
    <name evidence="1" type="ORF">L873DRAFT_1857720</name>
</gene>
<dbReference type="AlphaFoldDB" id="A0A3N4J3N3"/>
<evidence type="ECO:0000313" key="2">
    <source>
        <dbReference type="Proteomes" id="UP000276215"/>
    </source>
</evidence>
<protein>
    <submittedName>
        <fullName evidence="1">Uncharacterized protein</fullName>
    </submittedName>
</protein>
<sequence length="83" mass="9352">MRKPSLRYKYTSNMNCCAHVLLSSQLDFQAQKGELQETIKAAGPLLGSPMRSLLLYNHATCNNNILDISRGNKYSESYLLIIT</sequence>
<dbReference type="EMBL" id="ML120462">
    <property type="protein sequence ID" value="RPA92943.1"/>
    <property type="molecule type" value="Genomic_DNA"/>
</dbReference>
<proteinExistence type="predicted"/>
<evidence type="ECO:0000313" key="1">
    <source>
        <dbReference type="EMBL" id="RPA92943.1"/>
    </source>
</evidence>
<organism evidence="1 2">
    <name type="scientific">Choiromyces venosus 120613-1</name>
    <dbReference type="NCBI Taxonomy" id="1336337"/>
    <lineage>
        <taxon>Eukaryota</taxon>
        <taxon>Fungi</taxon>
        <taxon>Dikarya</taxon>
        <taxon>Ascomycota</taxon>
        <taxon>Pezizomycotina</taxon>
        <taxon>Pezizomycetes</taxon>
        <taxon>Pezizales</taxon>
        <taxon>Tuberaceae</taxon>
        <taxon>Choiromyces</taxon>
    </lineage>
</organism>